<dbReference type="InterPro" id="IPR000836">
    <property type="entry name" value="PRTase_dom"/>
</dbReference>
<evidence type="ECO:0000256" key="8">
    <source>
        <dbReference type="PIRNR" id="PIRNR000485"/>
    </source>
</evidence>
<dbReference type="Gene3D" id="3.40.50.2020">
    <property type="match status" value="1"/>
</dbReference>
<evidence type="ECO:0000256" key="3">
    <source>
        <dbReference type="ARBA" id="ARBA00022676"/>
    </source>
</evidence>
<dbReference type="Gene3D" id="3.60.20.10">
    <property type="entry name" value="Glutamine Phosphoribosylpyrophosphate, subunit 1, domain 1"/>
    <property type="match status" value="1"/>
</dbReference>
<feature type="binding site" evidence="7 10">
    <location>
        <position position="367"/>
    </location>
    <ligand>
        <name>Mg(2+)</name>
        <dbReference type="ChEBI" id="CHEBI:18420"/>
    </ligand>
</feature>
<evidence type="ECO:0000313" key="12">
    <source>
        <dbReference type="EMBL" id="RZO25403.1"/>
    </source>
</evidence>
<evidence type="ECO:0000259" key="11">
    <source>
        <dbReference type="PROSITE" id="PS51278"/>
    </source>
</evidence>
<dbReference type="Proteomes" id="UP000315498">
    <property type="component" value="Unassembled WGS sequence"/>
</dbReference>
<dbReference type="GO" id="GO:0006189">
    <property type="term" value="P:'de novo' IMP biosynthetic process"/>
    <property type="evidence" value="ECO:0007669"/>
    <property type="project" value="UniProtKB-UniRule"/>
</dbReference>
<comment type="catalytic activity">
    <reaction evidence="7 8">
        <text>5-phospho-beta-D-ribosylamine + L-glutamate + diphosphate = 5-phospho-alpha-D-ribose 1-diphosphate + L-glutamine + H2O</text>
        <dbReference type="Rhea" id="RHEA:14905"/>
        <dbReference type="ChEBI" id="CHEBI:15377"/>
        <dbReference type="ChEBI" id="CHEBI:29985"/>
        <dbReference type="ChEBI" id="CHEBI:33019"/>
        <dbReference type="ChEBI" id="CHEBI:58017"/>
        <dbReference type="ChEBI" id="CHEBI:58359"/>
        <dbReference type="ChEBI" id="CHEBI:58681"/>
        <dbReference type="EC" id="2.4.2.14"/>
    </reaction>
</comment>
<dbReference type="InterPro" id="IPR029055">
    <property type="entry name" value="Ntn_hydrolases_N"/>
</dbReference>
<protein>
    <recommendedName>
        <fullName evidence="7">Amidophosphoribosyltransferase</fullName>
        <shortName evidence="7">ATase</shortName>
        <ecNumber evidence="7">2.4.2.14</ecNumber>
    </recommendedName>
    <alternativeName>
        <fullName evidence="7">Glutamine phosphoribosylpyrophosphate amidotransferase</fullName>
        <shortName evidence="7">GPATase</shortName>
    </alternativeName>
</protein>
<evidence type="ECO:0000256" key="9">
    <source>
        <dbReference type="PIRSR" id="PIRSR000485-1"/>
    </source>
</evidence>
<keyword evidence="5 7" id="KW-0658">Purine biosynthesis</keyword>
<dbReference type="InterPro" id="IPR005854">
    <property type="entry name" value="PurF"/>
</dbReference>
<evidence type="ECO:0000256" key="1">
    <source>
        <dbReference type="ARBA" id="ARBA00005209"/>
    </source>
</evidence>
<gene>
    <name evidence="7" type="primary">purF</name>
    <name evidence="12" type="ORF">EVA94_01000</name>
</gene>
<organism evidence="12 13">
    <name type="scientific">SAR86 cluster bacterium</name>
    <dbReference type="NCBI Taxonomy" id="2030880"/>
    <lineage>
        <taxon>Bacteria</taxon>
        <taxon>Pseudomonadati</taxon>
        <taxon>Pseudomonadota</taxon>
        <taxon>Gammaproteobacteria</taxon>
        <taxon>SAR86 cluster</taxon>
    </lineage>
</organism>
<comment type="cofactor">
    <cofactor evidence="7 10">
        <name>Mg(2+)</name>
        <dbReference type="ChEBI" id="CHEBI:18420"/>
    </cofactor>
    <text evidence="7 10">Binds 1 Mg(2+) ion per subunit.</text>
</comment>
<dbReference type="PANTHER" id="PTHR11907">
    <property type="entry name" value="AMIDOPHOSPHORIBOSYLTRANSFERASE"/>
    <property type="match status" value="1"/>
</dbReference>
<dbReference type="Pfam" id="PF13522">
    <property type="entry name" value="GATase_6"/>
    <property type="match status" value="1"/>
</dbReference>
<comment type="pathway">
    <text evidence="1 7 8">Purine metabolism; IMP biosynthesis via de novo pathway; N(1)-(5-phospho-D-ribosyl)glycinamide from 5-phospho-alpha-D-ribose 1-diphosphate: step 1/2.</text>
</comment>
<comment type="function">
    <text evidence="7">Catalyzes the formation of phosphoribosylamine from phosphoribosylpyrophosphate (PRPP) and glutamine.</text>
</comment>
<dbReference type="AlphaFoldDB" id="A0A520MW13"/>
<name>A0A520MW13_9GAMM</name>
<feature type="binding site" evidence="7 10">
    <location>
        <position position="366"/>
    </location>
    <ligand>
        <name>Mg(2+)</name>
        <dbReference type="ChEBI" id="CHEBI:18420"/>
    </ligand>
</feature>
<dbReference type="CDD" id="cd06223">
    <property type="entry name" value="PRTases_typeI"/>
    <property type="match status" value="1"/>
</dbReference>
<evidence type="ECO:0000256" key="6">
    <source>
        <dbReference type="ARBA" id="ARBA00022962"/>
    </source>
</evidence>
<dbReference type="EC" id="2.4.2.14" evidence="7"/>
<keyword evidence="4 7" id="KW-0808">Transferase</keyword>
<dbReference type="SUPFAM" id="SSF53271">
    <property type="entry name" value="PRTase-like"/>
    <property type="match status" value="1"/>
</dbReference>
<dbReference type="HAMAP" id="MF_01931">
    <property type="entry name" value="PurF"/>
    <property type="match status" value="1"/>
</dbReference>
<dbReference type="SUPFAM" id="SSF56235">
    <property type="entry name" value="N-terminal nucleophile aminohydrolases (Ntn hydrolases)"/>
    <property type="match status" value="1"/>
</dbReference>
<dbReference type="GO" id="GO:0004044">
    <property type="term" value="F:amidophosphoribosyltransferase activity"/>
    <property type="evidence" value="ECO:0007669"/>
    <property type="project" value="UniProtKB-UniRule"/>
</dbReference>
<evidence type="ECO:0000256" key="7">
    <source>
        <dbReference type="HAMAP-Rule" id="MF_01931"/>
    </source>
</evidence>
<dbReference type="NCBIfam" id="TIGR01134">
    <property type="entry name" value="purF"/>
    <property type="match status" value="1"/>
</dbReference>
<comment type="caution">
    <text evidence="12">The sequence shown here is derived from an EMBL/GenBank/DDBJ whole genome shotgun (WGS) entry which is preliminary data.</text>
</comment>
<dbReference type="EMBL" id="SHBG01000005">
    <property type="protein sequence ID" value="RZO25403.1"/>
    <property type="molecule type" value="Genomic_DNA"/>
</dbReference>
<dbReference type="InterPro" id="IPR029057">
    <property type="entry name" value="PRTase-like"/>
</dbReference>
<accession>A0A520MW13</accession>
<dbReference type="GO" id="GO:0000287">
    <property type="term" value="F:magnesium ion binding"/>
    <property type="evidence" value="ECO:0007669"/>
    <property type="project" value="UniProtKB-UniRule"/>
</dbReference>
<keyword evidence="6 7" id="KW-0315">Glutamine amidotransferase</keyword>
<keyword evidence="7 10" id="KW-0460">Magnesium</keyword>
<comment type="caution">
    <text evidence="7">Lacks conserved residue(s) required for the propagation of feature annotation.</text>
</comment>
<dbReference type="InterPro" id="IPR035584">
    <property type="entry name" value="PurF_N"/>
</dbReference>
<evidence type="ECO:0000256" key="10">
    <source>
        <dbReference type="PIRSR" id="PIRSR000485-2"/>
    </source>
</evidence>
<dbReference type="PIRSF" id="PIRSF000485">
    <property type="entry name" value="Amd_phspho_trans"/>
    <property type="match status" value="1"/>
</dbReference>
<feature type="domain" description="Glutamine amidotransferase type-2" evidence="11">
    <location>
        <begin position="2"/>
        <end position="235"/>
    </location>
</feature>
<dbReference type="PROSITE" id="PS51278">
    <property type="entry name" value="GATASE_TYPE_2"/>
    <property type="match status" value="1"/>
</dbReference>
<evidence type="ECO:0000256" key="2">
    <source>
        <dbReference type="ARBA" id="ARBA00010138"/>
    </source>
</evidence>
<feature type="binding site" evidence="7 10">
    <location>
        <position position="304"/>
    </location>
    <ligand>
        <name>Mg(2+)</name>
        <dbReference type="ChEBI" id="CHEBI:18420"/>
    </ligand>
</feature>
<sequence length="496" mass="55647">MCGIVGISAETNVAAEIYDSLLMLQHRGQDAAGMSVCDNDDKLKTRKSMGYVRDVFQQRHMDKLIGNYGIGHVRYPTAGGAGKEYAQPMYVNSPYGISAAHNGNLTNAKHLSTQLFHAEMRHLKTDSDSEVLLNIFAHELAKQREIYPSAEHIFKAVSKTHIRCDGAYAVLALITGHGILAFRDNNGIRPLSIGIRKGKSRDEYILASEDAMFTPLGFTKMRDVEPGEAIFIDKKGELFSQQCSDEPKKRPCIFEYVYFSRPDSKIDEISVYKARMRMGSKLAEQIIKQKPDHDIDVVIPIPDSSTTAAHELAVGLGIPYREGFVKNRYIGRTFIMPYQEERKKSVRRKLNILDLEFDGKNVLLVDDSIVRGTTSKKIIEMARDAGAKKVYFASAAPAIKYQNLYGIDMPATSELIASNRSNEEVANEINADWLIYQTLEDLIDTAKSGNPDITEYETSIFTGEYITPLVENYLEELESSRKDEIKTQREKSKANG</sequence>
<dbReference type="InterPro" id="IPR017932">
    <property type="entry name" value="GATase_2_dom"/>
</dbReference>
<comment type="similarity">
    <text evidence="2 7 8">In the C-terminal section; belongs to the purine/pyrimidine phosphoribosyltransferase family.</text>
</comment>
<feature type="active site" description="Nucleophile" evidence="7 9">
    <location>
        <position position="2"/>
    </location>
</feature>
<evidence type="ECO:0000256" key="4">
    <source>
        <dbReference type="ARBA" id="ARBA00022679"/>
    </source>
</evidence>
<dbReference type="Pfam" id="PF00156">
    <property type="entry name" value="Pribosyltran"/>
    <property type="match status" value="1"/>
</dbReference>
<evidence type="ECO:0000313" key="13">
    <source>
        <dbReference type="Proteomes" id="UP000315498"/>
    </source>
</evidence>
<evidence type="ECO:0000256" key="5">
    <source>
        <dbReference type="ARBA" id="ARBA00022755"/>
    </source>
</evidence>
<dbReference type="CDD" id="cd00715">
    <property type="entry name" value="GPATase_N"/>
    <property type="match status" value="1"/>
</dbReference>
<keyword evidence="3 7" id="KW-0328">Glycosyltransferase</keyword>
<proteinExistence type="inferred from homology"/>
<dbReference type="UniPathway" id="UPA00074">
    <property type="reaction ID" value="UER00124"/>
</dbReference>
<reference evidence="12 13" key="1">
    <citation type="submission" date="2019-02" db="EMBL/GenBank/DDBJ databases">
        <title>Prokaryotic population dynamics and viral predation in marine succession experiment using metagenomics: the confinement effect.</title>
        <authorList>
            <person name="Haro-Moreno J.M."/>
            <person name="Rodriguez-Valera F."/>
            <person name="Lopez-Perez M."/>
        </authorList>
    </citation>
    <scope>NUCLEOTIDE SEQUENCE [LARGE SCALE GENOMIC DNA]</scope>
    <source>
        <strain evidence="12">MED-G161</strain>
    </source>
</reference>
<dbReference type="GO" id="GO:0009113">
    <property type="term" value="P:purine nucleobase biosynthetic process"/>
    <property type="evidence" value="ECO:0007669"/>
    <property type="project" value="UniProtKB-UniRule"/>
</dbReference>
<keyword evidence="7 10" id="KW-0479">Metal-binding</keyword>